<dbReference type="RefSeq" id="WP_057977432.1">
    <property type="nucleotide sequence ID" value="NZ_LKHP01000003.1"/>
</dbReference>
<protein>
    <recommendedName>
        <fullName evidence="3">Bypass of forespore C C-terminal domain-containing protein</fullName>
    </recommendedName>
</protein>
<sequence length="192" mass="21896">MIAKRIGLVFALALSLTASFIAGYFTTKRYVENNANAKNQIENEIAENTVKLPDLDVIGPSTEIVFRERYTIGVEYNRDVVEKASSEVVGMKREEAAEYFKLKGYSIVDFDNRRVLVVKDIQDKWPVGCYVVKEQDGYIAIFEVNSNGELKLYRLTELKISDIPDTDKEEVIKGKVYETIEDALELIEEYTS</sequence>
<dbReference type="AlphaFoldDB" id="A0A0R3JVA0"/>
<dbReference type="EMBL" id="LKHP01000003">
    <property type="protein sequence ID" value="KRQ87510.1"/>
    <property type="molecule type" value="Genomic_DNA"/>
</dbReference>
<reference evidence="1 2" key="1">
    <citation type="submission" date="2015-09" db="EMBL/GenBank/DDBJ databases">
        <title>Draft genome sequence of a Caloramator mitchellensis, a moderate thermophile from the Great Artesian Basin of Australia.</title>
        <authorList>
            <person name="Patel B.K."/>
        </authorList>
    </citation>
    <scope>NUCLEOTIDE SEQUENCE [LARGE SCALE GENOMIC DNA]</scope>
    <source>
        <strain evidence="1 2">VF08</strain>
    </source>
</reference>
<proteinExistence type="predicted"/>
<accession>A0A0R3JVA0</accession>
<dbReference type="Proteomes" id="UP000052015">
    <property type="component" value="Unassembled WGS sequence"/>
</dbReference>
<evidence type="ECO:0000313" key="1">
    <source>
        <dbReference type="EMBL" id="KRQ87510.1"/>
    </source>
</evidence>
<gene>
    <name evidence="1" type="ORF">ABG79_00849</name>
</gene>
<evidence type="ECO:0000313" key="2">
    <source>
        <dbReference type="Proteomes" id="UP000052015"/>
    </source>
</evidence>
<name>A0A0R3JVA0_CALMK</name>
<comment type="caution">
    <text evidence="1">The sequence shown here is derived from an EMBL/GenBank/DDBJ whole genome shotgun (WGS) entry which is preliminary data.</text>
</comment>
<organism evidence="1 2">
    <name type="scientific">Caloramator mitchellensis</name>
    <dbReference type="NCBI Taxonomy" id="908809"/>
    <lineage>
        <taxon>Bacteria</taxon>
        <taxon>Bacillati</taxon>
        <taxon>Bacillota</taxon>
        <taxon>Clostridia</taxon>
        <taxon>Eubacteriales</taxon>
        <taxon>Clostridiaceae</taxon>
        <taxon>Caloramator</taxon>
    </lineage>
</organism>
<evidence type="ECO:0008006" key="3">
    <source>
        <dbReference type="Google" id="ProtNLM"/>
    </source>
</evidence>
<dbReference type="STRING" id="908809.ABG79_00849"/>
<dbReference type="OrthoDB" id="1951815at2"/>
<keyword evidence="2" id="KW-1185">Reference proteome</keyword>